<accession>U5IIP3</accession>
<evidence type="ECO:0000256" key="1">
    <source>
        <dbReference type="SAM" id="Phobius"/>
    </source>
</evidence>
<feature type="transmembrane region" description="Helical" evidence="1">
    <location>
        <begin position="81"/>
        <end position="102"/>
    </location>
</feature>
<sequence>MNQPQECASCSVRGYSTEFCTLHRKFLHEKGYSWMRAWWSSGWKKPSLGKTLAIGACAGLLTSVAGVSAAAAFGVKSLADSLIMAKLVAGGGVAGAMTSVAIDSESRDELKKTVKKRRCFIPPLVVKEKENHG</sequence>
<gene>
    <name evidence="2" type="primary">mad7</name>
    <name evidence="2" type="ORF">ALPM_00200</name>
</gene>
<keyword evidence="1" id="KW-0472">Membrane</keyword>
<dbReference type="EMBL" id="JX869937">
    <property type="protein sequence ID" value="AFZ77027.1"/>
    <property type="molecule type" value="Genomic_DNA"/>
</dbReference>
<evidence type="ECO:0000313" key="2">
    <source>
        <dbReference type="EMBL" id="AFZ77027.1"/>
    </source>
</evidence>
<protein>
    <submittedName>
        <fullName evidence="2">Magnetosome protein Mad7</fullName>
    </submittedName>
</protein>
<feature type="transmembrane region" description="Helical" evidence="1">
    <location>
        <begin position="52"/>
        <end position="75"/>
    </location>
</feature>
<organism evidence="2">
    <name type="scientific">delta proteobacterium ML-1</name>
    <dbReference type="NCBI Taxonomy" id="947513"/>
    <lineage>
        <taxon>Bacteria</taxon>
        <taxon>Deltaproteobacteria</taxon>
    </lineage>
</organism>
<name>U5IIP3_9DELT</name>
<dbReference type="AlphaFoldDB" id="U5IIP3"/>
<keyword evidence="1" id="KW-1133">Transmembrane helix</keyword>
<reference evidence="2" key="1">
    <citation type="journal article" date="2013" name="Environ. Microbiol.">
        <title>Comparative genomic analysis of magnetotactic bacteria from the Deltaproteobacteria provides new insights into magnetite and greigite magnetosome genes required for magnetotaxis.</title>
        <authorList>
            <person name="Lefevre C.T."/>
            <person name="Trubitsyn D."/>
            <person name="Abreu F."/>
            <person name="Kolinko S."/>
            <person name="Jogler C."/>
            <person name="de Almeida L.G."/>
            <person name="de Vasconcelos A.T."/>
            <person name="Kube M."/>
            <person name="Reinhardt R."/>
            <person name="Lins U."/>
            <person name="Pignol D."/>
            <person name="Schuler D."/>
            <person name="Bazylinski D.A."/>
            <person name="Ginet N."/>
        </authorList>
    </citation>
    <scope>NUCLEOTIDE SEQUENCE</scope>
    <source>
        <strain evidence="2">ML-1</strain>
    </source>
</reference>
<keyword evidence="1" id="KW-0812">Transmembrane</keyword>
<proteinExistence type="predicted"/>